<organism evidence="2 3">
    <name type="scientific">Dibothriocephalus latus</name>
    <name type="common">Fish tapeworm</name>
    <name type="synonym">Diphyllobothrium latum</name>
    <dbReference type="NCBI Taxonomy" id="60516"/>
    <lineage>
        <taxon>Eukaryota</taxon>
        <taxon>Metazoa</taxon>
        <taxon>Spiralia</taxon>
        <taxon>Lophotrochozoa</taxon>
        <taxon>Platyhelminthes</taxon>
        <taxon>Cestoda</taxon>
        <taxon>Eucestoda</taxon>
        <taxon>Diphyllobothriidea</taxon>
        <taxon>Diphyllobothriidae</taxon>
        <taxon>Dibothriocephalus</taxon>
    </lineage>
</organism>
<feature type="region of interest" description="Disordered" evidence="1">
    <location>
        <begin position="68"/>
        <end position="88"/>
    </location>
</feature>
<evidence type="ECO:0000313" key="2">
    <source>
        <dbReference type="EMBL" id="VDN16904.1"/>
    </source>
</evidence>
<name>A0A3P7LJA0_DIBLA</name>
<dbReference type="EMBL" id="UYRU01067525">
    <property type="protein sequence ID" value="VDN16904.1"/>
    <property type="molecule type" value="Genomic_DNA"/>
</dbReference>
<accession>A0A3P7LJA0</accession>
<sequence>MFRNWIYGSKSLLDAQTGNAHECDHILIRTHLKAYLSSAPKKPCARRVDVAQIRQANTSEALNREIRSCSTTRADGEENSPWSSLKISGYGTAEKIPGYTR</sequence>
<proteinExistence type="predicted"/>
<dbReference type="AlphaFoldDB" id="A0A3P7LJA0"/>
<gene>
    <name evidence="2" type="ORF">DILT_LOCUS12735</name>
</gene>
<keyword evidence="3" id="KW-1185">Reference proteome</keyword>
<protein>
    <submittedName>
        <fullName evidence="2">Uncharacterized protein</fullName>
    </submittedName>
</protein>
<dbReference type="OrthoDB" id="10428052at2759"/>
<reference evidence="2 3" key="1">
    <citation type="submission" date="2018-11" db="EMBL/GenBank/DDBJ databases">
        <authorList>
            <consortium name="Pathogen Informatics"/>
        </authorList>
    </citation>
    <scope>NUCLEOTIDE SEQUENCE [LARGE SCALE GENOMIC DNA]</scope>
</reference>
<dbReference type="Proteomes" id="UP000281553">
    <property type="component" value="Unassembled WGS sequence"/>
</dbReference>
<evidence type="ECO:0000256" key="1">
    <source>
        <dbReference type="SAM" id="MobiDB-lite"/>
    </source>
</evidence>
<evidence type="ECO:0000313" key="3">
    <source>
        <dbReference type="Proteomes" id="UP000281553"/>
    </source>
</evidence>